<evidence type="ECO:0000259" key="1">
    <source>
        <dbReference type="Pfam" id="PF13590"/>
    </source>
</evidence>
<organism evidence="2 3">
    <name type="scientific">Marinimicrobium koreense</name>
    <dbReference type="NCBI Taxonomy" id="306545"/>
    <lineage>
        <taxon>Bacteria</taxon>
        <taxon>Pseudomonadati</taxon>
        <taxon>Pseudomonadota</taxon>
        <taxon>Gammaproteobacteria</taxon>
        <taxon>Cellvibrionales</taxon>
        <taxon>Cellvibrionaceae</taxon>
        <taxon>Marinimicrobium</taxon>
    </lineage>
</organism>
<name>A0A3N1NYK4_9GAMM</name>
<dbReference type="Proteomes" id="UP000273643">
    <property type="component" value="Unassembled WGS sequence"/>
</dbReference>
<dbReference type="EMBL" id="RJUK01000001">
    <property type="protein sequence ID" value="ROQ20481.1"/>
    <property type="molecule type" value="Genomic_DNA"/>
</dbReference>
<evidence type="ECO:0000313" key="3">
    <source>
        <dbReference type="Proteomes" id="UP000273643"/>
    </source>
</evidence>
<dbReference type="Gene3D" id="3.30.160.670">
    <property type="match status" value="1"/>
</dbReference>
<dbReference type="PROSITE" id="PS51257">
    <property type="entry name" value="PROKAR_LIPOPROTEIN"/>
    <property type="match status" value="1"/>
</dbReference>
<reference evidence="2 3" key="1">
    <citation type="submission" date="2018-11" db="EMBL/GenBank/DDBJ databases">
        <title>Genomic Encyclopedia of Type Strains, Phase IV (KMG-IV): sequencing the most valuable type-strain genomes for metagenomic binning, comparative biology and taxonomic classification.</title>
        <authorList>
            <person name="Goeker M."/>
        </authorList>
    </citation>
    <scope>NUCLEOTIDE SEQUENCE [LARGE SCALE GENOMIC DNA]</scope>
    <source>
        <strain evidence="2 3">DSM 16974</strain>
    </source>
</reference>
<dbReference type="RefSeq" id="WP_246004342.1">
    <property type="nucleotide sequence ID" value="NZ_RJUK01000001.1"/>
</dbReference>
<dbReference type="Pfam" id="PF13590">
    <property type="entry name" value="DUF4136"/>
    <property type="match status" value="1"/>
</dbReference>
<proteinExistence type="predicted"/>
<sequence length="188" mass="21449">MRLIRLGVGLLLVLGLLAGCTSTPSVVTDYDPEFSFGELTRFRVELAEQEDGNSLLISPFTLSHLQRVIESHLASRYESAGEDGEADFVVRYHIVVEDRLDVRSYDQRYGFGYYGYGPWYRYPYSHGPSPRVYRQGTLIIDIARAEDNKPLWRGVAEQRLYDGLTPQEQRQRLSAAVTEVLSNFPPVR</sequence>
<protein>
    <submittedName>
        <fullName evidence="2">Uncharacterized protein DUF4136</fullName>
    </submittedName>
</protein>
<feature type="domain" description="DUF4136" evidence="1">
    <location>
        <begin position="26"/>
        <end position="186"/>
    </location>
</feature>
<gene>
    <name evidence="2" type="ORF">EDC38_1087</name>
</gene>
<evidence type="ECO:0000313" key="2">
    <source>
        <dbReference type="EMBL" id="ROQ20481.1"/>
    </source>
</evidence>
<comment type="caution">
    <text evidence="2">The sequence shown here is derived from an EMBL/GenBank/DDBJ whole genome shotgun (WGS) entry which is preliminary data.</text>
</comment>
<keyword evidence="3" id="KW-1185">Reference proteome</keyword>
<dbReference type="AlphaFoldDB" id="A0A3N1NYK4"/>
<dbReference type="InterPro" id="IPR025411">
    <property type="entry name" value="DUF4136"/>
</dbReference>
<accession>A0A3N1NYK4</accession>